<keyword evidence="2" id="KW-1185">Reference proteome</keyword>
<organism evidence="1 2">
    <name type="scientific">Gigaspora margarita</name>
    <dbReference type="NCBI Taxonomy" id="4874"/>
    <lineage>
        <taxon>Eukaryota</taxon>
        <taxon>Fungi</taxon>
        <taxon>Fungi incertae sedis</taxon>
        <taxon>Mucoromycota</taxon>
        <taxon>Glomeromycotina</taxon>
        <taxon>Glomeromycetes</taxon>
        <taxon>Diversisporales</taxon>
        <taxon>Gigasporaceae</taxon>
        <taxon>Gigaspora</taxon>
    </lineage>
</organism>
<dbReference type="EMBL" id="WTPW01000117">
    <property type="protein sequence ID" value="KAF0545763.1"/>
    <property type="molecule type" value="Genomic_DNA"/>
</dbReference>
<dbReference type="GO" id="GO:0016301">
    <property type="term" value="F:kinase activity"/>
    <property type="evidence" value="ECO:0007669"/>
    <property type="project" value="UniProtKB-KW"/>
</dbReference>
<evidence type="ECO:0000313" key="1">
    <source>
        <dbReference type="EMBL" id="KAF0545763.1"/>
    </source>
</evidence>
<name>A0A8H4ESD2_GIGMA</name>
<dbReference type="AlphaFoldDB" id="A0A8H4ESD2"/>
<keyword evidence="1" id="KW-0808">Transferase</keyword>
<comment type="caution">
    <text evidence="1">The sequence shown here is derived from an EMBL/GenBank/DDBJ whole genome shotgun (WGS) entry which is preliminary data.</text>
</comment>
<accession>A0A8H4ESD2</accession>
<gene>
    <name evidence="1" type="ORF">F8M41_001937</name>
</gene>
<sequence>MYLNFKMSNNINEKQLKGRFYCTVRSLDTNIHKTYQQKYEFLKNEFINNEKFSENESQYLLNMLLKDYFYESTQSKSTKNCGSNQERYASLKKEFANYKKFTENERQCILNMLLRDYYFDTAWSMKSSVYRTYQQKYEFFKTQFDNNENLEIHEKQYLFNMLQKRFDNLSVINNDGEKRHCENCKSATYALQYCEFCVRDYLQKSYRKWTGNDEIDNAIKKAQERAMGPNLIIEFIPNEKLKINPNHIAEGGYAKIYKAVWIDGPFDVWNKEEKVLERTKDYNVILKKLKGSNKSTGNWINEVDIAFTNHEECPENFTGAGMQFPDDISSGEGPGAFLRSRIQFSDVISSGEGPGPFLNSRIYSFLNLAEPSNFAKVVLDKIRECDFDNVIELFDTDSSDFGFEKVDNTVESLESLRYHDNTDEEYVTISKKSQQKDSSQESVNENYNNDEMTSIVDLLFLIFSKLHNEGFNEVKINKKINKYIAINGKTPNSVFIWLCNNKAMSKQTCLLGRFYHGGIGTDMNKERAFYTFLNVEENAGKNEAGRYR</sequence>
<protein>
    <submittedName>
        <fullName evidence="1">Protein kinase</fullName>
    </submittedName>
</protein>
<keyword evidence="1" id="KW-0418">Kinase</keyword>
<evidence type="ECO:0000313" key="2">
    <source>
        <dbReference type="Proteomes" id="UP000439903"/>
    </source>
</evidence>
<proteinExistence type="predicted"/>
<dbReference type="Proteomes" id="UP000439903">
    <property type="component" value="Unassembled WGS sequence"/>
</dbReference>
<dbReference type="OrthoDB" id="2411904at2759"/>
<reference evidence="1 2" key="1">
    <citation type="journal article" date="2019" name="Environ. Microbiol.">
        <title>At the nexus of three kingdoms: the genome of the mycorrhizal fungus Gigaspora margarita provides insights into plant, endobacterial and fungal interactions.</title>
        <authorList>
            <person name="Venice F."/>
            <person name="Ghignone S."/>
            <person name="Salvioli di Fossalunga A."/>
            <person name="Amselem J."/>
            <person name="Novero M."/>
            <person name="Xianan X."/>
            <person name="Sedzielewska Toro K."/>
            <person name="Morin E."/>
            <person name="Lipzen A."/>
            <person name="Grigoriev I.V."/>
            <person name="Henrissat B."/>
            <person name="Martin F.M."/>
            <person name="Bonfante P."/>
        </authorList>
    </citation>
    <scope>NUCLEOTIDE SEQUENCE [LARGE SCALE GENOMIC DNA]</scope>
    <source>
        <strain evidence="1 2">BEG34</strain>
    </source>
</reference>